<feature type="region of interest" description="Disordered" evidence="7">
    <location>
        <begin position="467"/>
        <end position="500"/>
    </location>
</feature>
<dbReference type="Pfam" id="PF14381">
    <property type="entry name" value="EDR1_CTR1_ARMC3_pept"/>
    <property type="match status" value="1"/>
</dbReference>
<dbReference type="PANTHER" id="PTHR24359:SF1">
    <property type="entry name" value="INHIBITOR OF NUCLEAR FACTOR KAPPA-B KINASE EPSILON SUBUNIT HOMOLOG 1-RELATED"/>
    <property type="match status" value="1"/>
</dbReference>
<evidence type="ECO:0000256" key="4">
    <source>
        <dbReference type="ARBA" id="ARBA00022737"/>
    </source>
</evidence>
<dbReference type="SMART" id="SM00364">
    <property type="entry name" value="LRR_BAC"/>
    <property type="match status" value="3"/>
</dbReference>
<dbReference type="Pfam" id="PF00069">
    <property type="entry name" value="Pkinase"/>
    <property type="match status" value="1"/>
</dbReference>
<dbReference type="GO" id="GO:0005524">
    <property type="term" value="F:ATP binding"/>
    <property type="evidence" value="ECO:0007669"/>
    <property type="project" value="InterPro"/>
</dbReference>
<dbReference type="Gramene" id="PRQ36144">
    <property type="protein sequence ID" value="PRQ36144"/>
    <property type="gene ID" value="RchiOBHm_Chr4g0388191"/>
</dbReference>
<dbReference type="InterPro" id="IPR055164">
    <property type="entry name" value="EDR1/CTR1/ARMC3-like_pept-like"/>
</dbReference>
<dbReference type="OrthoDB" id="1394818at2759"/>
<accession>A0A2P6QPP2</accession>
<dbReference type="InterPro" id="IPR011009">
    <property type="entry name" value="Kinase-like_dom_sf"/>
</dbReference>
<sequence length="1145" mass="127754">MQVPNSEETAPVNPQTPKDPETSDSSSAVDDDDSSAADDESSVLDVSGKSLDFSIGENSGDGVGVGALYLYKNVYNLLPKSVGRLKRLRTLKFFGNEINLFSSSEFGNLVGLECLQLRLSSPAFDGLPLHKFKGLKELELSKVPSRSSAIPILSEIARLNCLTKLSVCYFSIRYLPPEIGCLSKLEYLDLSFNKMKSLPAEISNLNALVSLKVANNKLSELPLALSSLKMLENLDLSHNRLTSLGSLDLSLMRSLQNLNLQHNMLPIYCQIPSWICCNLEGNGKDMSNDDFSSTSVEMDVYETTIQKNDENRFHTGFHHSSSSIVGPSSNSRCFTTRRSAGRWKRQFLQRRARQERLNNSRKSKGLDLPKLHMKEDEDCKPGNIDATFESYRESALDVINLDDDNDKSLLSGEDEGVNVSHAAHHDMCSKEELSVRSCSSLRVNSTLVDNGDKKDCYESDASSTCNQEVTGEHDDVPYSGKSKCSSKSKRPRDGDLDNRNLQDPKRWKCGDCSSSLSCRNMSCKYSNMSFCSAEDHLPDGFYDAGRDRPFMPLESYEQIFHLDSREVILVDRLRDKELDGILCSARDMVSQLKQLNGLNTDRDRDDELQIALYLALFVSDHFGGTDRAALVERRRRAGGGSISRKPFVCTCSIRNSESISLNPKQSPETVEDIAFSDICEKSLRSIKARRKSVVVPIGTLQFGVCRHRALLLKYLCDRMEPPVPCELVRGYLDFMPHAWNIISVKKNDSAKRGDSIKGGDLVERDDSRIRMVVDACRPHDVREETDPEYYCRYIPLSRAKVSFSGSSPADVCLFPSLSSSDETQTESGSSLIRCKYGSADAAAKMRTLEVYGTSMDDIRNFEYSCLGEVRILGALQHPCIVEMYGHSISSKWAPSMDDNSGHRILQSVIFMEYINGGSLKGYIEKLSKAGEKHVPVELALSIAKNVACALVELHSKHIIHRDIKSANILIDIDRKTADGTPVVKLCDFDRAVPLSSYLHTCCIAHVGIPPPDVCVGTPRWMAPEVLRAMHKQNIYGLEVDIWSFGCLLLEMLTLQIPYLGLSELEIHDCLSMGKRPKLTDNLEALRPLEKPAMAQSAEELEQTEADLDVLRFLVDLFCQCTEENPQSRPTADSLYKLLLERSTQL</sequence>
<dbReference type="SMART" id="SM00365">
    <property type="entry name" value="LRR_SD22"/>
    <property type="match status" value="2"/>
</dbReference>
<dbReference type="InterPro" id="IPR001611">
    <property type="entry name" value="Leu-rich_rpt"/>
</dbReference>
<keyword evidence="6" id="KW-0472">Membrane</keyword>
<comment type="subcellular location">
    <subcellularLocation>
        <location evidence="1">Membrane</location>
    </subcellularLocation>
</comment>
<feature type="compositionally biased region" description="Polar residues" evidence="7">
    <location>
        <begin position="1"/>
        <end position="16"/>
    </location>
</feature>
<dbReference type="PANTHER" id="PTHR24359">
    <property type="entry name" value="SERINE/THREONINE-PROTEIN KINASE SBK1"/>
    <property type="match status" value="1"/>
</dbReference>
<dbReference type="FunFam" id="1.10.510.10:FF:000988">
    <property type="entry name" value="Leucine-rich repeat protein kinase family protein"/>
    <property type="match status" value="1"/>
</dbReference>
<evidence type="ECO:0000256" key="7">
    <source>
        <dbReference type="SAM" id="MobiDB-lite"/>
    </source>
</evidence>
<dbReference type="InterPro" id="IPR055414">
    <property type="entry name" value="LRR_R13L4/SHOC2-like"/>
</dbReference>
<dbReference type="Gene3D" id="1.10.510.10">
    <property type="entry name" value="Transferase(Phosphotransferase) domain 1"/>
    <property type="match status" value="1"/>
</dbReference>
<evidence type="ECO:0000259" key="8">
    <source>
        <dbReference type="PROSITE" id="PS50011"/>
    </source>
</evidence>
<feature type="domain" description="Protein kinase" evidence="8">
    <location>
        <begin position="817"/>
        <end position="1138"/>
    </location>
</feature>
<gene>
    <name evidence="9" type="ORF">RchiOBHm_Chr4g0388191</name>
</gene>
<evidence type="ECO:0000313" key="10">
    <source>
        <dbReference type="Proteomes" id="UP000238479"/>
    </source>
</evidence>
<protein>
    <submittedName>
        <fullName evidence="9">Putative mitogen-activated protein kinase kinase kinase TKL-Pl-2 family</fullName>
        <ecNumber evidence="9">2.7.11.25</ecNumber>
    </submittedName>
</protein>
<dbReference type="PROSITE" id="PS50011">
    <property type="entry name" value="PROTEIN_KINASE_DOM"/>
    <property type="match status" value="1"/>
</dbReference>
<dbReference type="SMART" id="SM00220">
    <property type="entry name" value="S_TKc"/>
    <property type="match status" value="1"/>
</dbReference>
<keyword evidence="9" id="KW-0418">Kinase</keyword>
<evidence type="ECO:0000256" key="1">
    <source>
        <dbReference type="ARBA" id="ARBA00004370"/>
    </source>
</evidence>
<reference evidence="9 10" key="1">
    <citation type="journal article" date="2018" name="Nat. Genet.">
        <title>The Rosa genome provides new insights in the design of modern roses.</title>
        <authorList>
            <person name="Bendahmane M."/>
        </authorList>
    </citation>
    <scope>NUCLEOTIDE SEQUENCE [LARGE SCALE GENOMIC DNA]</scope>
    <source>
        <strain evidence="10">cv. Old Blush</strain>
    </source>
</reference>
<dbReference type="Pfam" id="PF23598">
    <property type="entry name" value="LRR_14"/>
    <property type="match status" value="1"/>
</dbReference>
<keyword evidence="2" id="KW-0433">Leucine-rich repeat</keyword>
<dbReference type="Proteomes" id="UP000238479">
    <property type="component" value="Chromosome 4"/>
</dbReference>
<dbReference type="SMART" id="SM00369">
    <property type="entry name" value="LRR_TYP"/>
    <property type="match status" value="5"/>
</dbReference>
<organism evidence="9 10">
    <name type="scientific">Rosa chinensis</name>
    <name type="common">China rose</name>
    <dbReference type="NCBI Taxonomy" id="74649"/>
    <lineage>
        <taxon>Eukaryota</taxon>
        <taxon>Viridiplantae</taxon>
        <taxon>Streptophyta</taxon>
        <taxon>Embryophyta</taxon>
        <taxon>Tracheophyta</taxon>
        <taxon>Spermatophyta</taxon>
        <taxon>Magnoliopsida</taxon>
        <taxon>eudicotyledons</taxon>
        <taxon>Gunneridae</taxon>
        <taxon>Pentapetalae</taxon>
        <taxon>rosids</taxon>
        <taxon>fabids</taxon>
        <taxon>Rosales</taxon>
        <taxon>Rosaceae</taxon>
        <taxon>Rosoideae</taxon>
        <taxon>Rosoideae incertae sedis</taxon>
        <taxon>Rosa</taxon>
    </lineage>
</organism>
<dbReference type="InterPro" id="IPR000719">
    <property type="entry name" value="Prot_kinase_dom"/>
</dbReference>
<dbReference type="InterPro" id="IPR032675">
    <property type="entry name" value="LRR_dom_sf"/>
</dbReference>
<keyword evidence="4" id="KW-0677">Repeat</keyword>
<dbReference type="SUPFAM" id="SSF52058">
    <property type="entry name" value="L domain-like"/>
    <property type="match status" value="1"/>
</dbReference>
<dbReference type="OMA" id="GMMLQDH"/>
<name>A0A2P6QPP2_ROSCH</name>
<dbReference type="Gene3D" id="3.80.10.10">
    <property type="entry name" value="Ribonuclease Inhibitor"/>
    <property type="match status" value="1"/>
</dbReference>
<feature type="compositionally biased region" description="Acidic residues" evidence="7">
    <location>
        <begin position="29"/>
        <end position="42"/>
    </location>
</feature>
<dbReference type="PROSITE" id="PS00108">
    <property type="entry name" value="PROTEIN_KINASE_ST"/>
    <property type="match status" value="1"/>
</dbReference>
<dbReference type="EMBL" id="PDCK01000042">
    <property type="protein sequence ID" value="PRQ36144.1"/>
    <property type="molecule type" value="Genomic_DNA"/>
</dbReference>
<dbReference type="AlphaFoldDB" id="A0A2P6QPP2"/>
<keyword evidence="3" id="KW-0812">Transmembrane</keyword>
<dbReference type="SUPFAM" id="SSF56112">
    <property type="entry name" value="Protein kinase-like (PK-like)"/>
    <property type="match status" value="1"/>
</dbReference>
<dbReference type="GO" id="GO:0016020">
    <property type="term" value="C:membrane"/>
    <property type="evidence" value="ECO:0007669"/>
    <property type="project" value="UniProtKB-SubCell"/>
</dbReference>
<dbReference type="PRINTS" id="PR00019">
    <property type="entry name" value="LEURICHRPT"/>
</dbReference>
<evidence type="ECO:0000313" key="9">
    <source>
        <dbReference type="EMBL" id="PRQ36144.1"/>
    </source>
</evidence>
<dbReference type="EC" id="2.7.11.25" evidence="9"/>
<feature type="compositionally biased region" description="Basic and acidic residues" evidence="7">
    <location>
        <begin position="491"/>
        <end position="500"/>
    </location>
</feature>
<dbReference type="PROSITE" id="PS51450">
    <property type="entry name" value="LRR"/>
    <property type="match status" value="2"/>
</dbReference>
<dbReference type="GO" id="GO:0004709">
    <property type="term" value="F:MAP kinase kinase kinase activity"/>
    <property type="evidence" value="ECO:0007669"/>
    <property type="project" value="UniProtKB-EC"/>
</dbReference>
<keyword evidence="5" id="KW-1133">Transmembrane helix</keyword>
<dbReference type="InterPro" id="IPR003591">
    <property type="entry name" value="Leu-rich_rpt_typical-subtyp"/>
</dbReference>
<comment type="caution">
    <text evidence="9">The sequence shown here is derived from an EMBL/GenBank/DDBJ whole genome shotgun (WGS) entry which is preliminary data.</text>
</comment>
<proteinExistence type="predicted"/>
<evidence type="ECO:0000256" key="6">
    <source>
        <dbReference type="ARBA" id="ARBA00023136"/>
    </source>
</evidence>
<evidence type="ECO:0000256" key="5">
    <source>
        <dbReference type="ARBA" id="ARBA00022989"/>
    </source>
</evidence>
<dbReference type="InterPro" id="IPR008271">
    <property type="entry name" value="Ser/Thr_kinase_AS"/>
</dbReference>
<evidence type="ECO:0000256" key="3">
    <source>
        <dbReference type="ARBA" id="ARBA00022692"/>
    </source>
</evidence>
<keyword evidence="9" id="KW-0808">Transferase</keyword>
<evidence type="ECO:0000256" key="2">
    <source>
        <dbReference type="ARBA" id="ARBA00022614"/>
    </source>
</evidence>
<keyword evidence="10" id="KW-1185">Reference proteome</keyword>
<feature type="region of interest" description="Disordered" evidence="7">
    <location>
        <begin position="1"/>
        <end position="43"/>
    </location>
</feature>